<name>A0A830BDW3_9LAMI</name>
<evidence type="ECO:0000256" key="3">
    <source>
        <dbReference type="SAM" id="Coils"/>
    </source>
</evidence>
<keyword evidence="7" id="KW-1185">Reference proteome</keyword>
<feature type="compositionally biased region" description="Basic and acidic residues" evidence="4">
    <location>
        <begin position="42"/>
        <end position="55"/>
    </location>
</feature>
<feature type="region of interest" description="Disordered" evidence="4">
    <location>
        <begin position="1"/>
        <end position="85"/>
    </location>
</feature>
<dbReference type="PROSITE" id="PS50014">
    <property type="entry name" value="BROMODOMAIN_2"/>
    <property type="match status" value="1"/>
</dbReference>
<gene>
    <name evidence="6" type="ORF">PHJA_000441500</name>
</gene>
<keyword evidence="1 2" id="KW-0103">Bromodomain</keyword>
<dbReference type="AlphaFoldDB" id="A0A830BDW3"/>
<dbReference type="Pfam" id="PF00439">
    <property type="entry name" value="Bromodomain"/>
    <property type="match status" value="1"/>
</dbReference>
<organism evidence="6 7">
    <name type="scientific">Phtheirospermum japonicum</name>
    <dbReference type="NCBI Taxonomy" id="374723"/>
    <lineage>
        <taxon>Eukaryota</taxon>
        <taxon>Viridiplantae</taxon>
        <taxon>Streptophyta</taxon>
        <taxon>Embryophyta</taxon>
        <taxon>Tracheophyta</taxon>
        <taxon>Spermatophyta</taxon>
        <taxon>Magnoliopsida</taxon>
        <taxon>eudicotyledons</taxon>
        <taxon>Gunneridae</taxon>
        <taxon>Pentapetalae</taxon>
        <taxon>asterids</taxon>
        <taxon>lamiids</taxon>
        <taxon>Lamiales</taxon>
        <taxon>Orobanchaceae</taxon>
        <taxon>Orobanchaceae incertae sedis</taxon>
        <taxon>Phtheirospermum</taxon>
    </lineage>
</organism>
<dbReference type="SUPFAM" id="SSF47370">
    <property type="entry name" value="Bromodomain"/>
    <property type="match status" value="1"/>
</dbReference>
<feature type="compositionally biased region" description="Basic residues" evidence="4">
    <location>
        <begin position="1"/>
        <end position="11"/>
    </location>
</feature>
<proteinExistence type="predicted"/>
<comment type="caution">
    <text evidence="6">The sequence shown here is derived from an EMBL/GenBank/DDBJ whole genome shotgun (WGS) entry which is preliminary data.</text>
</comment>
<evidence type="ECO:0000256" key="1">
    <source>
        <dbReference type="ARBA" id="ARBA00023117"/>
    </source>
</evidence>
<dbReference type="PRINTS" id="PR00503">
    <property type="entry name" value="BROMODOMAIN"/>
</dbReference>
<dbReference type="CDD" id="cd04369">
    <property type="entry name" value="Bromodomain"/>
    <property type="match status" value="1"/>
</dbReference>
<dbReference type="Proteomes" id="UP000653305">
    <property type="component" value="Unassembled WGS sequence"/>
</dbReference>
<evidence type="ECO:0000259" key="5">
    <source>
        <dbReference type="PROSITE" id="PS50014"/>
    </source>
</evidence>
<dbReference type="InterPro" id="IPR001487">
    <property type="entry name" value="Bromodomain"/>
</dbReference>
<feature type="domain" description="Bromo" evidence="5">
    <location>
        <begin position="138"/>
        <end position="208"/>
    </location>
</feature>
<dbReference type="InterPro" id="IPR051831">
    <property type="entry name" value="Bromodomain_contain_prot"/>
</dbReference>
<protein>
    <submittedName>
        <fullName evidence="6">Bromodomain and phd finger-containing protein 3</fullName>
    </submittedName>
</protein>
<sequence>MEQIVKRKNKGRPPNDYYDEDELFDDDDEDQRRREKKLKLLLKLESEANTQRRPDTGAWTTRPQRQRPTRPMTASRRRSGKSTEVQLSWSRTEIFQIDPGLDCIDCVRETKQEIKAEESPPGTPVEAASYGLPLPDKKAKDIYGVYAEPVDPEELPDYHDIIEHPMDFATVRSKLGNGSYATLEQFESDVFLICSNTMQYNSSETVYYKQVRTIQELAKRKLEKVRLSVERTEKEIKSEQKSGSVLKKQIKRFLSRTPQEPVGSDFSSGATLVNAGDNQNLANAFQAVGSEKPGNIIDGLIANSFLNDYNLEKAEDSFPDEEFKFSAGRSFQSADCKTLEKSSPDRILEQIPAVSTPVVVVHDGIEDVEICVFHFAYMVLVDDK</sequence>
<reference evidence="6" key="1">
    <citation type="submission" date="2020-07" db="EMBL/GenBank/DDBJ databases">
        <title>Ethylene signaling mediates host invasion by parasitic plants.</title>
        <authorList>
            <person name="Yoshida S."/>
        </authorList>
    </citation>
    <scope>NUCLEOTIDE SEQUENCE</scope>
    <source>
        <strain evidence="6">Okayama</strain>
    </source>
</reference>
<dbReference type="InterPro" id="IPR036427">
    <property type="entry name" value="Bromodomain-like_sf"/>
</dbReference>
<dbReference type="PANTHER" id="PTHR22881">
    <property type="entry name" value="BROMODOMAIN CONTAINING PROTEIN"/>
    <property type="match status" value="1"/>
</dbReference>
<feature type="compositionally biased region" description="Acidic residues" evidence="4">
    <location>
        <begin position="17"/>
        <end position="29"/>
    </location>
</feature>
<dbReference type="PANTHER" id="PTHR22881:SF42">
    <property type="entry name" value="DNA-BINDING BROMODOMAIN-CONTAINING PROTEIN"/>
    <property type="match status" value="1"/>
</dbReference>
<dbReference type="SMART" id="SM00297">
    <property type="entry name" value="BROMO"/>
    <property type="match status" value="1"/>
</dbReference>
<dbReference type="EMBL" id="BMAC01000055">
    <property type="protein sequence ID" value="GFP82984.1"/>
    <property type="molecule type" value="Genomic_DNA"/>
</dbReference>
<feature type="coiled-coil region" evidence="3">
    <location>
        <begin position="215"/>
        <end position="242"/>
    </location>
</feature>
<evidence type="ECO:0000313" key="6">
    <source>
        <dbReference type="EMBL" id="GFP82984.1"/>
    </source>
</evidence>
<keyword evidence="3" id="KW-0175">Coiled coil</keyword>
<dbReference type="Gene3D" id="1.20.920.10">
    <property type="entry name" value="Bromodomain-like"/>
    <property type="match status" value="1"/>
</dbReference>
<accession>A0A830BDW3</accession>
<dbReference type="OrthoDB" id="21449at2759"/>
<evidence type="ECO:0000313" key="7">
    <source>
        <dbReference type="Proteomes" id="UP000653305"/>
    </source>
</evidence>
<evidence type="ECO:0000256" key="4">
    <source>
        <dbReference type="SAM" id="MobiDB-lite"/>
    </source>
</evidence>
<evidence type="ECO:0000256" key="2">
    <source>
        <dbReference type="PROSITE-ProRule" id="PRU00035"/>
    </source>
</evidence>